<gene>
    <name evidence="4" type="ORF">ACM46_10230</name>
</gene>
<evidence type="ECO:0000256" key="2">
    <source>
        <dbReference type="SAM" id="Phobius"/>
    </source>
</evidence>
<feature type="domain" description="LysM" evidence="3">
    <location>
        <begin position="1707"/>
        <end position="1757"/>
    </location>
</feature>
<dbReference type="STRING" id="558151.ACM46_10230"/>
<feature type="compositionally biased region" description="Acidic residues" evidence="1">
    <location>
        <begin position="263"/>
        <end position="281"/>
    </location>
</feature>
<feature type="domain" description="LysM" evidence="3">
    <location>
        <begin position="1612"/>
        <end position="1656"/>
    </location>
</feature>
<feature type="region of interest" description="Disordered" evidence="1">
    <location>
        <begin position="2411"/>
        <end position="2430"/>
    </location>
</feature>
<organism evidence="4 5">
    <name type="scientific">Chryseobacterium angstadtii</name>
    <dbReference type="NCBI Taxonomy" id="558151"/>
    <lineage>
        <taxon>Bacteria</taxon>
        <taxon>Pseudomonadati</taxon>
        <taxon>Bacteroidota</taxon>
        <taxon>Flavobacteriia</taxon>
        <taxon>Flavobacteriales</taxon>
        <taxon>Weeksellaceae</taxon>
        <taxon>Chryseobacterium group</taxon>
        <taxon>Chryseobacterium</taxon>
    </lineage>
</organism>
<reference evidence="4 5" key="1">
    <citation type="journal article" date="2013" name="Int. J. Syst. Evol. Microbiol.">
        <title>Chryseobacterium angstadtii sp. nov., isolated from a newt tank.</title>
        <authorList>
            <person name="Kirk K.E."/>
            <person name="Hoffman J.A."/>
            <person name="Smith K.A."/>
            <person name="Strahan B.L."/>
            <person name="Failor K.C."/>
            <person name="Krebs J.E."/>
            <person name="Gale A.N."/>
            <person name="Do T.D."/>
            <person name="Sontag T.C."/>
            <person name="Batties A.M."/>
            <person name="Mistiszyn K."/>
            <person name="Newman J.D."/>
        </authorList>
    </citation>
    <scope>NUCLEOTIDE SEQUENCE [LARGE SCALE GENOMIC DNA]</scope>
    <source>
        <strain evidence="4 5">KM</strain>
    </source>
</reference>
<dbReference type="InterPro" id="IPR018392">
    <property type="entry name" value="LysM"/>
</dbReference>
<feature type="compositionally biased region" description="Polar residues" evidence="1">
    <location>
        <begin position="2411"/>
        <end position="2420"/>
    </location>
</feature>
<dbReference type="Proteomes" id="UP000036261">
    <property type="component" value="Unassembled WGS sequence"/>
</dbReference>
<name>A0A0J7IDV4_9FLAO</name>
<keyword evidence="2" id="KW-1133">Transmembrane helix</keyword>
<evidence type="ECO:0000259" key="3">
    <source>
        <dbReference type="SMART" id="SM00257"/>
    </source>
</evidence>
<dbReference type="PATRIC" id="fig|558151.6.peg.2158"/>
<dbReference type="Pfam" id="PF01476">
    <property type="entry name" value="LysM"/>
    <property type="match status" value="1"/>
</dbReference>
<keyword evidence="2" id="KW-0472">Membrane</keyword>
<feature type="domain" description="LysM" evidence="3">
    <location>
        <begin position="2298"/>
        <end position="2346"/>
    </location>
</feature>
<dbReference type="CDD" id="cd00118">
    <property type="entry name" value="LysM"/>
    <property type="match status" value="1"/>
</dbReference>
<dbReference type="RefSeq" id="WP_048506546.1">
    <property type="nucleotide sequence ID" value="NZ_LFND01000003.1"/>
</dbReference>
<keyword evidence="5" id="KW-1185">Reference proteome</keyword>
<dbReference type="EMBL" id="LFND01000003">
    <property type="protein sequence ID" value="KMQ64618.1"/>
    <property type="molecule type" value="Genomic_DNA"/>
</dbReference>
<dbReference type="InterPro" id="IPR036779">
    <property type="entry name" value="LysM_dom_sf"/>
</dbReference>
<feature type="transmembrane region" description="Helical" evidence="2">
    <location>
        <begin position="1075"/>
        <end position="1095"/>
    </location>
</feature>
<proteinExistence type="predicted"/>
<feature type="transmembrane region" description="Helical" evidence="2">
    <location>
        <begin position="1050"/>
        <end position="1068"/>
    </location>
</feature>
<protein>
    <recommendedName>
        <fullName evidence="3">LysM domain-containing protein</fullName>
    </recommendedName>
</protein>
<dbReference type="SMART" id="SM00257">
    <property type="entry name" value="LysM"/>
    <property type="match status" value="3"/>
</dbReference>
<comment type="caution">
    <text evidence="4">The sequence shown here is derived from an EMBL/GenBank/DDBJ whole genome shotgun (WGS) entry which is preliminary data.</text>
</comment>
<feature type="region of interest" description="Disordered" evidence="1">
    <location>
        <begin position="259"/>
        <end position="287"/>
    </location>
</feature>
<keyword evidence="2" id="KW-0812">Transmembrane</keyword>
<evidence type="ECO:0000256" key="1">
    <source>
        <dbReference type="SAM" id="MobiDB-lite"/>
    </source>
</evidence>
<sequence>MSLTTLANTFRTQAASSNGYITIDSTVMTSAGFVPQDNLDALLTASFCLENNAQFQINTSGQTIPDPVGNTLTVTGTLSISKISITEANTSVTAVFTEEGTSISFVVQTKLINWQFTTSFPYMNGYPFSTLPYTDPYFIFVTEDSTDYSWNAKKINLKEGQNFASNLTLTGYLQPIISFLAPGWSSSTKLPFFGPIKLDEVDNETILFPDIDWKAVIDWKMQPLSFLTVGSPFVRLMIETLTDDGTTEKDDEYEILQIRESDPSETPDEETIANDDTEDDPKSEQNPNLYFGMSLTAGTDIQLDFSALWQEENSTLTIATTSSPDKPLTAMNLINLMAGQNYLTFIPPTLQQFLRVFTFKVFTTTLSLSNKNIKRLSATVGSTGTWQLFSDFTINEFNFVWTLGNPSGLNGSLYYFESEFEFFPTVFKNPDGTPGLFYIKINNQLQFWGNYEGSVLLNDLVSGITGGAIKIPTNIASVAFSNFFLYMDVPNKTYRLGATTDIELNIITNIAIRNTTFVINSSTPADGKGASKFAANIAGTFMLAQFYLDVKVDYTSTGNDSLWNLSVSTLPGQIISLGDLMKQMFEAISLPTSFLPDHLNITQFSTTAIIPSGNQSSTYEVKTGLQWKFMFPIIDQPINILANLRIKYESSTTPGGPGKYSGGVLGSVTLEYFNATVDISYNFSENNQQLAITWEGFTAMYDVSGQSRTIVFSIKNWTLGGLITSFMKMLFNPTFELDAPWDILNKISLDGFSVTYNLDTKDIKVTYKLPKTLNLVFININGINLTKTEKGVFITFDGNSVVPSINDSNLFKPSTGGQDIQKMPEVPGQGNQYFDLRLLAMGQHVELANPAQYNSIKDVTKAMQEAFAEPKPGTVPIGPGSGNTLLKFNEDSNWLIATNFGILNAGTKEKPVWTLDMQVVFNDPNLYGLRIAMAGGKAKIFEGLDFEIMYKKISDSIGVYQIDLTLPNALRYLQFGAVNITLPSIGIEIYTNGDFMVDIGFPYNMDFSRSFTLQAIVPPGIPAMGSGGFYFGKLSSATTNKVPKTNYGNFNPVIVFGIGLQVGVGYSVNYGILNAGFSITMFGIIEGVIAAYYPYSGALQESNKEQVETSYYYYLQGTIGIIGKLYGSIDFGIISASVNITVMVYAQAIFEAYKKIPLAIVASVDVRVSAKLNLGIFSITIHFTFTAKIRFDLTIGTDQTAKAPWNNNLGAPHAAARLSAPVATVRIAPARKATPLDGSAPVEFATIDAFDITEETMSDSMVIRRSPHMAINYSSVLVGASADSLPTLSLYFVPHLTIAGPENGNLSDQTAQYVATLFIDAPDPSGEGNGATTSFDYLCTDFFRWLVLNYIDHAPSQSTRVEVDTEGISKADLDALIAFLSSENNPFPIPTADLLSFLQNSFQAVDVQLLKDNLPAAAIFPMFFDLELKVPDISLDIQFNNYNMATQEYLSAVKEWFNELAVKVQEETASSARFATATDPQQWSMSTFVFEDYFVLLGKQLAGYASDAMDNFTYRLSNGNSLSAMVNWANGISVDGTSNSVNVQDLATANQTHPLTGNSPVLITGVMHDIAEGNTFTSVAAVYAITATMLITENAAVPGLLSPQTVTYKGNSYEVKATDTINAVASGLKTTVNDLAADTNFQDTAVLMAGSWLAIGAAIYTAKNEDTFNSISTDVYKNLDASALLMQNQITSGLFIAGNSFEYGSTKYTIVPGDTLTSMAAAISALAGTTVTAQDLAGNAQVQAQQVQPLGQVLVPPFVHTTVTFTDAAQADTLDVLAQQYNTTSALLATSYANQQQDNFFYNGEGYANANIPGLQYLTVGSILEYFTDNNSYGQLSGMVSRYQLHGMRLPTTLPGLTLSAGSGCTGSNCALYALTGQEFALPATIPADFSIQLINNSLSWLQFNGKTMKEEGGNTLDITLTTEDLNQISTLLNYAQKTGIQPDVLELAPMQPFNLQAVQYTFQTTTQWQTSGALKLPYGSGDPSNVSPLIWQFPSGLLNQLALPKDQGSAFSVQIGQYDAAKGVMDYRTSSYYGWSTMVDIEIKLLDTDSTAPVNAYSYELLGAGEAGANILQRLLQALDPKSSNNNTDKIVDIQWLYEGSDGLLSVGMEHMKTFIVQANLSTETNPDTSALKMDAREEAEAAPTTGVLNSIYDFVRLLWECSITRSGGYYLMYNEIESNTGFPSSVFGKGDTANVRLLVTYSSQYNNKPTDYMTCAVTGDKIDSSSCVVYAQSEMQEGLSYYVNTPADTIDTITARFNILPAELVELNKKVILNTKADTTDPAKYPVPVITFDGLVCEVGSNGPGNTLTSIAAYYGVDATAIQQLNPGISDWNNLPLWQLVVLPQVQYTISSSGKAGLTFESIAAYYFIDRAAMAWAARDVVNLFVNPTTLTINDQILHKVTAVQQGTAGFDLNRTNPNPDPDKQPKITDPDYAEVYLNNMYNLLSYQIVENNWFTESIVGLPAGPAKPQTQDDVLGKTADSNGDDDLIWYYNQVVPIAKFAKANPFMTYPAGYPQEADNPYRGIGHQVQVHFDWVDYYGNETVTPFSDPQLDPSTPVNNPPIQTGYVDELKGLSKWPSVELSYLFDLGTDNQPELKLEFNFNIQRYNELPDVPADQQQDWKQNAANDLLTYTNVYYQLTQLNPVDGKNTVTITLSTSLTPNKSVDLSGDQFNQLLQFVKDIYTYLLARSQGNQATAPVMNPITQPVNVADIDTRSILQLTVNLDFYRDLQYVNTDFKDSALVTTALTQVKPKTMSTTAQSGTDPQYSLNEFAVLFEAAFFSPDNYELKIAIGTNAATAGGVNNQAVFVVRMGLKSGQGIYWQVNQAGTYQLTADSITQLTAAGVPNDVTSAINSLVGTVYESRDLFDAALQQQLTTAQFDQYRINIYTYSLLNAVFYALKPLATSLVSKSDVPLCSYITGQGLDCSKGEIQTFTGIDMDTWGAQSLNAIDVFLSADYSIPAFLVDQLKSVEEKDWLASQNIDATTYLQAITNAKTMLAGAIASEVEPILTAPYVSPAMGDDTSIGNAKEKFEQQLLNQLGNAYTVNALVQFEVTAESDFTASGSYQTPPRLYGTPVISNKADGDAKEYSISTSKIQLNEKGATDTDSFLTFSFTTKNAKEFTSVDLDMTYVVTHVECDISEVTGINGYKGSNWLTFIIPADVSSSNSGSTSEAAPIASSLQQSLGNVDIPVVLRNYPTPPTLTTQTGKGVSAGGDTTKTRLAKASEWNFIYSYTEDQAAQDKIFSDIEFNLIPNPSARALGATSRDLFSDLAQFVSVWPNVLDDFNRYLKLITAQSDNSDSHLTNAYCALQTMVTLTNNLAIAWSQYNSLLLGNPSSNATARAYDFIIRQTDDTDFDNRLLVTIVPAVDMSSDDLSIYRGNKSVLEVELPQTPYVTIDQYTKVNATDKEGVPIPNAYWYQAEDKSYLSWEESFNIPSRTVNTDALNVLQFQYAWAGLSIIRNEDLIPYNPTVSDFIYRTPLVRFSNKLIPLLSSDDVFDVAKINNDNGLNLSLAQQLANFFSTFFTYDELAEQLVKLSVSWNYPLLASSGDLMPAIELPVLLAAPFTFEIPTDYEIPAGGCQPTFSESDPFVCRLANTLKMWYSQHKPVTNGAWFQMEIAVFSSLSESKLPLITLSNVVLYYKNISDMK</sequence>
<evidence type="ECO:0000313" key="4">
    <source>
        <dbReference type="EMBL" id="KMQ64618.1"/>
    </source>
</evidence>
<dbReference type="Gene3D" id="3.10.350.10">
    <property type="entry name" value="LysM domain"/>
    <property type="match status" value="1"/>
</dbReference>
<accession>A0A0J7IDV4</accession>
<dbReference type="OrthoDB" id="8248741at2"/>
<evidence type="ECO:0000313" key="5">
    <source>
        <dbReference type="Proteomes" id="UP000036261"/>
    </source>
</evidence>